<dbReference type="GO" id="GO:0042500">
    <property type="term" value="F:aspartic endopeptidase activity, intramembrane cleaving"/>
    <property type="evidence" value="ECO:0007669"/>
    <property type="project" value="InterPro"/>
</dbReference>
<evidence type="ECO:0000256" key="2">
    <source>
        <dbReference type="ARBA" id="ARBA00006859"/>
    </source>
</evidence>
<dbReference type="SMART" id="SM00730">
    <property type="entry name" value="PSN"/>
    <property type="match status" value="1"/>
</dbReference>
<evidence type="ECO:0000256" key="9">
    <source>
        <dbReference type="SAM" id="Phobius"/>
    </source>
</evidence>
<dbReference type="Pfam" id="PF04258">
    <property type="entry name" value="Peptidase_A22B"/>
    <property type="match status" value="2"/>
</dbReference>
<dbReference type="GO" id="GO:0098554">
    <property type="term" value="C:cytoplasmic side of endoplasmic reticulum membrane"/>
    <property type="evidence" value="ECO:0007669"/>
    <property type="project" value="TreeGrafter"/>
</dbReference>
<dbReference type="GO" id="GO:0098553">
    <property type="term" value="C:lumenal side of endoplasmic reticulum membrane"/>
    <property type="evidence" value="ECO:0007669"/>
    <property type="project" value="TreeGrafter"/>
</dbReference>
<keyword evidence="5" id="KW-0256">Endoplasmic reticulum</keyword>
<dbReference type="Proteomes" id="UP000054408">
    <property type="component" value="Unassembled WGS sequence"/>
</dbReference>
<dbReference type="GO" id="GO:0033619">
    <property type="term" value="P:membrane protein proteolysis"/>
    <property type="evidence" value="ECO:0007669"/>
    <property type="project" value="TreeGrafter"/>
</dbReference>
<evidence type="ECO:0000256" key="3">
    <source>
        <dbReference type="ARBA" id="ARBA00022692"/>
    </source>
</evidence>
<evidence type="ECO:0000256" key="5">
    <source>
        <dbReference type="ARBA" id="ARBA00022824"/>
    </source>
</evidence>
<dbReference type="PANTHER" id="PTHR12174:SF23">
    <property type="entry name" value="MINOR HISTOCOMPATIBILITY ANTIGEN H13"/>
    <property type="match status" value="1"/>
</dbReference>
<feature type="compositionally biased region" description="Acidic residues" evidence="8">
    <location>
        <begin position="332"/>
        <end position="345"/>
    </location>
</feature>
<comment type="subcellular location">
    <subcellularLocation>
        <location evidence="1">Endoplasmic reticulum membrane</location>
        <topology evidence="1">Multi-pass membrane protein</topology>
    </subcellularLocation>
</comment>
<dbReference type="AlphaFoldDB" id="A0A0L0D431"/>
<keyword evidence="7 9" id="KW-0472">Membrane</keyword>
<feature type="transmembrane region" description="Helical" evidence="9">
    <location>
        <begin position="287"/>
        <end position="309"/>
    </location>
</feature>
<evidence type="ECO:0000256" key="8">
    <source>
        <dbReference type="SAM" id="MobiDB-lite"/>
    </source>
</evidence>
<keyword evidence="11" id="KW-1185">Reference proteome</keyword>
<evidence type="ECO:0000256" key="6">
    <source>
        <dbReference type="ARBA" id="ARBA00022989"/>
    </source>
</evidence>
<dbReference type="EMBL" id="GL349445">
    <property type="protein sequence ID" value="KNC47102.1"/>
    <property type="molecule type" value="Genomic_DNA"/>
</dbReference>
<dbReference type="OrthoDB" id="29661at2759"/>
<name>A0A0L0D431_THETB</name>
<evidence type="ECO:0000313" key="10">
    <source>
        <dbReference type="EMBL" id="KNC47102.1"/>
    </source>
</evidence>
<dbReference type="GO" id="GO:0006465">
    <property type="term" value="P:signal peptide processing"/>
    <property type="evidence" value="ECO:0007669"/>
    <property type="project" value="TreeGrafter"/>
</dbReference>
<evidence type="ECO:0000256" key="7">
    <source>
        <dbReference type="ARBA" id="ARBA00023136"/>
    </source>
</evidence>
<feature type="transmembrane region" description="Helical" evidence="9">
    <location>
        <begin position="254"/>
        <end position="275"/>
    </location>
</feature>
<feature type="transmembrane region" description="Helical" evidence="9">
    <location>
        <begin position="12"/>
        <end position="31"/>
    </location>
</feature>
<dbReference type="PANTHER" id="PTHR12174">
    <property type="entry name" value="SIGNAL PEPTIDE PEPTIDASE"/>
    <property type="match status" value="1"/>
</dbReference>
<gene>
    <name evidence="10" type="ORF">AMSG_03531</name>
</gene>
<feature type="region of interest" description="Disordered" evidence="8">
    <location>
        <begin position="322"/>
        <end position="345"/>
    </location>
</feature>
<feature type="transmembrane region" description="Helical" evidence="9">
    <location>
        <begin position="92"/>
        <end position="112"/>
    </location>
</feature>
<dbReference type="RefSeq" id="XP_013759879.1">
    <property type="nucleotide sequence ID" value="XM_013904425.1"/>
</dbReference>
<evidence type="ECO:0000256" key="4">
    <source>
        <dbReference type="ARBA" id="ARBA00022801"/>
    </source>
</evidence>
<feature type="transmembrane region" description="Helical" evidence="9">
    <location>
        <begin position="192"/>
        <end position="217"/>
    </location>
</feature>
<reference evidence="10 11" key="1">
    <citation type="submission" date="2010-05" db="EMBL/GenBank/DDBJ databases">
        <title>The Genome Sequence of Thecamonas trahens ATCC 50062.</title>
        <authorList>
            <consortium name="The Broad Institute Genome Sequencing Platform"/>
            <person name="Russ C."/>
            <person name="Cuomo C."/>
            <person name="Shea T."/>
            <person name="Young S.K."/>
            <person name="Zeng Q."/>
            <person name="Koehrsen M."/>
            <person name="Haas B."/>
            <person name="Borodovsky M."/>
            <person name="Guigo R."/>
            <person name="Alvarado L."/>
            <person name="Berlin A."/>
            <person name="Bochicchio J."/>
            <person name="Borenstein D."/>
            <person name="Chapman S."/>
            <person name="Chen Z."/>
            <person name="Freedman E."/>
            <person name="Gellesch M."/>
            <person name="Goldberg J."/>
            <person name="Griggs A."/>
            <person name="Gujja S."/>
            <person name="Heilman E."/>
            <person name="Heiman D."/>
            <person name="Hepburn T."/>
            <person name="Howarth C."/>
            <person name="Jen D."/>
            <person name="Larson L."/>
            <person name="Mehta T."/>
            <person name="Park D."/>
            <person name="Pearson M."/>
            <person name="Roberts A."/>
            <person name="Saif S."/>
            <person name="Shenoy N."/>
            <person name="Sisk P."/>
            <person name="Stolte C."/>
            <person name="Sykes S."/>
            <person name="Thomson T."/>
            <person name="Walk T."/>
            <person name="White J."/>
            <person name="Yandava C."/>
            <person name="Burger G."/>
            <person name="Gray M.W."/>
            <person name="Holland P.W.H."/>
            <person name="King N."/>
            <person name="Lang F.B.F."/>
            <person name="Roger A.J."/>
            <person name="Ruiz-Trillo I."/>
            <person name="Lander E."/>
            <person name="Nusbaum C."/>
        </authorList>
    </citation>
    <scope>NUCLEOTIDE SEQUENCE [LARGE SCALE GENOMIC DNA]</scope>
    <source>
        <strain evidence="10 11">ATCC 50062</strain>
    </source>
</reference>
<keyword evidence="6 9" id="KW-1133">Transmembrane helix</keyword>
<organism evidence="10 11">
    <name type="scientific">Thecamonas trahens ATCC 50062</name>
    <dbReference type="NCBI Taxonomy" id="461836"/>
    <lineage>
        <taxon>Eukaryota</taxon>
        <taxon>Apusozoa</taxon>
        <taxon>Apusomonadida</taxon>
        <taxon>Apusomonadidae</taxon>
        <taxon>Thecamonas</taxon>
    </lineage>
</organism>
<dbReference type="OMA" id="FLYDIWW"/>
<protein>
    <submittedName>
        <fullName evidence="10">Signal peptide peptidase</fullName>
    </submittedName>
</protein>
<feature type="transmembrane region" description="Helical" evidence="9">
    <location>
        <begin position="148"/>
        <end position="171"/>
    </location>
</feature>
<sequence length="345" mass="36878">MPAGGAEIPLGIELVLAYCALGAMAVVPIYVGSVLSLAAIGPGGVTKSEEGEVTHAEAMTADDAKMFPIIGSGVLITLFVLFKVFKLKEYVNYVLTAYFVGIGILAIMSAFVKPLLLQFAALRHQDETEYEIKINLTPWNSSAEKTSISFTNLDLMALAVSSVAGVWYAVYKHWVANNLVALAFAIEGTRSLSIGSFSTATILLCGLFVYDIFHVFYSHLIFGSSTMVEVARGLQAPIAVKFPRAVLTNPSSNLSLLGLGDIVIPGIVIAMLLRFDAFRSNGQSRLYFWPALLYLVPAVLGASLLTAAVRGELGELYAYSEGEDEAAKSVEADDADGEDAPTDEL</sequence>
<keyword evidence="3 9" id="KW-0812">Transmembrane</keyword>
<dbReference type="InterPro" id="IPR007369">
    <property type="entry name" value="Peptidase_A22B_SPP"/>
</dbReference>
<comment type="similarity">
    <text evidence="2">Belongs to the peptidase A22B family.</text>
</comment>
<dbReference type="eggNOG" id="KOG2443">
    <property type="taxonomic scope" value="Eukaryota"/>
</dbReference>
<dbReference type="GeneID" id="25563123"/>
<proteinExistence type="inferred from homology"/>
<keyword evidence="4" id="KW-0378">Hydrolase</keyword>
<feature type="transmembrane region" description="Helical" evidence="9">
    <location>
        <begin position="66"/>
        <end position="85"/>
    </location>
</feature>
<accession>A0A0L0D431</accession>
<dbReference type="InterPro" id="IPR006639">
    <property type="entry name" value="Preselin/SPP"/>
</dbReference>
<evidence type="ECO:0000313" key="11">
    <source>
        <dbReference type="Proteomes" id="UP000054408"/>
    </source>
</evidence>
<evidence type="ECO:0000256" key="1">
    <source>
        <dbReference type="ARBA" id="ARBA00004477"/>
    </source>
</evidence>